<gene>
    <name evidence="15" type="ORF">A4A58_03320</name>
    <name evidence="14" type="ORF">PROKKA_00673</name>
</gene>
<sequence>MATSNRDQIAPAIALDIPLADRTETGLALPDGVQPYRIDWLNTLTIATFHALALLALMPMFFNWTAVIVAVIAARLFGLIGINIGYHRLLTHRGFKCPKWLEHAFVVVAICCAEDTPARWVAIHRRHHEKSDEQPDPHSPLASFFWGHMGWLLVKNPDLSRLGIYERYAKDVLRDPFYVALERNFWQLKILLIQINVFFFAGLAGKLLWGGSWAEAVQFALSIVIWAVFVRTVFVWHQTWAVNSVTHIWGYRNYATDEDSRNNLFIGYLAHGEGWHNNHHADQRSARHGHRWWEFDTTYLTIRLLEKLGLVSDIVQPRHMTKR</sequence>
<feature type="domain" description="Fatty acid desaturase" evidence="13">
    <location>
        <begin position="63"/>
        <end position="295"/>
    </location>
</feature>
<keyword evidence="9" id="KW-0443">Lipid metabolism</keyword>
<evidence type="ECO:0000259" key="13">
    <source>
        <dbReference type="Pfam" id="PF00487"/>
    </source>
</evidence>
<reference evidence="15 16" key="2">
    <citation type="submission" date="2016-03" db="EMBL/GenBank/DDBJ databases">
        <title>Microsymbionts genomes from the relict species Vavilovia formosa (Stev.) Fed.</title>
        <authorList>
            <person name="Kopat V."/>
            <person name="Chirak E."/>
            <person name="Kimeklis A."/>
            <person name="Andronov E."/>
        </authorList>
    </citation>
    <scope>NUCLEOTIDE SEQUENCE [LARGE SCALE GENOMIC DNA]</scope>
    <source>
        <strain evidence="15 16">Vaf07</strain>
    </source>
</reference>
<feature type="transmembrane region" description="Helical" evidence="12">
    <location>
        <begin position="190"/>
        <end position="210"/>
    </location>
</feature>
<keyword evidence="6 12" id="KW-1133">Transmembrane helix</keyword>
<dbReference type="InterPro" id="IPR015876">
    <property type="entry name" value="Acyl-CoA_DS"/>
</dbReference>
<dbReference type="STRING" id="943830.A4A58_03320"/>
<dbReference type="GO" id="GO:0016020">
    <property type="term" value="C:membrane"/>
    <property type="evidence" value="ECO:0007669"/>
    <property type="project" value="UniProtKB-SubCell"/>
</dbReference>
<dbReference type="GO" id="GO:0004768">
    <property type="term" value="F:stearoyl-CoA 9-desaturase activity"/>
    <property type="evidence" value="ECO:0007669"/>
    <property type="project" value="UniProtKB-EC"/>
</dbReference>
<keyword evidence="8" id="KW-0408">Iron</keyword>
<comment type="similarity">
    <text evidence="2">Belongs to the fatty acid desaturase type 2 family.</text>
</comment>
<evidence type="ECO:0000256" key="1">
    <source>
        <dbReference type="ARBA" id="ARBA00004141"/>
    </source>
</evidence>
<evidence type="ECO:0000256" key="6">
    <source>
        <dbReference type="ARBA" id="ARBA00022989"/>
    </source>
</evidence>
<accession>A0A120MG28</accession>
<feature type="transmembrane region" description="Helical" evidence="12">
    <location>
        <begin position="64"/>
        <end position="86"/>
    </location>
</feature>
<keyword evidence="7 14" id="KW-0560">Oxidoreductase</keyword>
<evidence type="ECO:0000256" key="4">
    <source>
        <dbReference type="ARBA" id="ARBA00022692"/>
    </source>
</evidence>
<dbReference type="Pfam" id="PF00487">
    <property type="entry name" value="FA_desaturase"/>
    <property type="match status" value="1"/>
</dbReference>
<dbReference type="PANTHER" id="PTHR11351">
    <property type="entry name" value="ACYL-COA DESATURASE"/>
    <property type="match status" value="1"/>
</dbReference>
<evidence type="ECO:0000256" key="8">
    <source>
        <dbReference type="ARBA" id="ARBA00023004"/>
    </source>
</evidence>
<keyword evidence="4 12" id="KW-0812">Transmembrane</keyword>
<dbReference type="PANTHER" id="PTHR11351:SF31">
    <property type="entry name" value="DESATURASE 1, ISOFORM A-RELATED"/>
    <property type="match status" value="1"/>
</dbReference>
<feature type="transmembrane region" description="Helical" evidence="12">
    <location>
        <begin position="40"/>
        <end position="58"/>
    </location>
</feature>
<keyword evidence="16" id="KW-1185">Reference proteome</keyword>
<dbReference type="GO" id="GO:0006633">
    <property type="term" value="P:fatty acid biosynthetic process"/>
    <property type="evidence" value="ECO:0007669"/>
    <property type="project" value="UniProtKB-KW"/>
</dbReference>
<evidence type="ECO:0000256" key="2">
    <source>
        <dbReference type="ARBA" id="ARBA00008749"/>
    </source>
</evidence>
<dbReference type="EMBL" id="KT955714">
    <property type="protein sequence ID" value="AMH39485.1"/>
    <property type="molecule type" value="Genomic_DNA"/>
</dbReference>
<dbReference type="RefSeq" id="WP_068729753.1">
    <property type="nucleotide sequence ID" value="NZ_LVYV01000001.1"/>
</dbReference>
<keyword evidence="3" id="KW-0444">Lipid biosynthesis</keyword>
<dbReference type="InterPro" id="IPR005804">
    <property type="entry name" value="FA_desaturase_dom"/>
</dbReference>
<dbReference type="PRINTS" id="PR00075">
    <property type="entry name" value="FACDDSATRASE"/>
</dbReference>
<protein>
    <submittedName>
        <fullName evidence="15">Delta 9 acyl-lipid fatty acid desaturase</fullName>
    </submittedName>
    <submittedName>
        <fullName evidence="14">Delta-9 fatty acid desaturase</fullName>
        <ecNumber evidence="14">1.14.19.1</ecNumber>
    </submittedName>
</protein>
<dbReference type="CDD" id="cd03505">
    <property type="entry name" value="Delta9-FADS-like"/>
    <property type="match status" value="1"/>
</dbReference>
<evidence type="ECO:0000256" key="10">
    <source>
        <dbReference type="ARBA" id="ARBA00023136"/>
    </source>
</evidence>
<evidence type="ECO:0000313" key="16">
    <source>
        <dbReference type="Proteomes" id="UP000076574"/>
    </source>
</evidence>
<comment type="subcellular location">
    <subcellularLocation>
        <location evidence="1">Membrane</location>
        <topology evidence="1">Multi-pass membrane protein</topology>
    </subcellularLocation>
</comment>
<evidence type="ECO:0000256" key="3">
    <source>
        <dbReference type="ARBA" id="ARBA00022516"/>
    </source>
</evidence>
<dbReference type="EC" id="1.14.19.1" evidence="14"/>
<evidence type="ECO:0000313" key="15">
    <source>
        <dbReference type="EMBL" id="KZD25466.1"/>
    </source>
</evidence>
<evidence type="ECO:0000256" key="9">
    <source>
        <dbReference type="ARBA" id="ARBA00023098"/>
    </source>
</evidence>
<feature type="transmembrane region" description="Helical" evidence="12">
    <location>
        <begin position="216"/>
        <end position="236"/>
    </location>
</feature>
<evidence type="ECO:0000313" key="14">
    <source>
        <dbReference type="EMBL" id="AMH39485.1"/>
    </source>
</evidence>
<dbReference type="AlphaFoldDB" id="A0A120MG28"/>
<organism evidence="14">
    <name type="scientific">Tardiphaga robiniae</name>
    <dbReference type="NCBI Taxonomy" id="943830"/>
    <lineage>
        <taxon>Bacteria</taxon>
        <taxon>Pseudomonadati</taxon>
        <taxon>Pseudomonadota</taxon>
        <taxon>Alphaproteobacteria</taxon>
        <taxon>Hyphomicrobiales</taxon>
        <taxon>Nitrobacteraceae</taxon>
        <taxon>Tardiphaga</taxon>
    </lineage>
</organism>
<evidence type="ECO:0000256" key="12">
    <source>
        <dbReference type="SAM" id="Phobius"/>
    </source>
</evidence>
<keyword evidence="10 12" id="KW-0472">Membrane</keyword>
<evidence type="ECO:0000256" key="7">
    <source>
        <dbReference type="ARBA" id="ARBA00023002"/>
    </source>
</evidence>
<evidence type="ECO:0000256" key="5">
    <source>
        <dbReference type="ARBA" id="ARBA00022832"/>
    </source>
</evidence>
<reference evidence="14" key="1">
    <citation type="submission" date="2015-10" db="EMBL/GenBank/DDBJ databases">
        <title>Evolution marks in rhizobial microsymbionts genomes from the relict species Vavilovia formosa (Stev.) Fed.</title>
        <authorList>
            <person name="Kopat V."/>
        </authorList>
    </citation>
    <scope>NUCLEOTIDE SEQUENCE</scope>
    <source>
        <strain evidence="14">Vaf-07</strain>
    </source>
</reference>
<proteinExistence type="inferred from homology"/>
<keyword evidence="11" id="KW-0275">Fatty acid biosynthesis</keyword>
<name>A0A120MG28_9BRAD</name>
<dbReference type="EMBL" id="LVYV01000001">
    <property type="protein sequence ID" value="KZD25466.1"/>
    <property type="molecule type" value="Genomic_DNA"/>
</dbReference>
<dbReference type="Proteomes" id="UP000076574">
    <property type="component" value="Unassembled WGS sequence"/>
</dbReference>
<keyword evidence="5" id="KW-0276">Fatty acid metabolism</keyword>
<evidence type="ECO:0000256" key="11">
    <source>
        <dbReference type="ARBA" id="ARBA00023160"/>
    </source>
</evidence>